<keyword evidence="1" id="KW-0732">Signal</keyword>
<dbReference type="OrthoDB" id="257873at2"/>
<organism evidence="2 3">
    <name type="scientific">Bythopirellula goksoeyrii</name>
    <dbReference type="NCBI Taxonomy" id="1400387"/>
    <lineage>
        <taxon>Bacteria</taxon>
        <taxon>Pseudomonadati</taxon>
        <taxon>Planctomycetota</taxon>
        <taxon>Planctomycetia</taxon>
        <taxon>Pirellulales</taxon>
        <taxon>Lacipirellulaceae</taxon>
        <taxon>Bythopirellula</taxon>
    </lineage>
</organism>
<protein>
    <recommendedName>
        <fullName evidence="4">PEP-CTERM protein-sorting domain-containing protein</fullName>
    </recommendedName>
</protein>
<gene>
    <name evidence="2" type="ORF">Pr1d_00620</name>
</gene>
<sequence length="289" mass="30786" precursor="true">MKKTSTNRFSSTAALIRYSCAAFAILLLAGALANTSQAVVIGNYKFMIGESERYLKAILDFNRGEINQAQLDAIHHEESCKNPSIRLQQRNRPAILIQNVSSQENDLSSFVIDMKQAGFEFGLGDAPSQGFNGTPVSASNYSDAGVGVSGSLDPTNMILTLDFTGLTSTASLQNAAIFRVDLDPSPMINTLYPDYREVLLGADAGNGPTDPATVQATFGMAGMPDVTTSAIELNGPDTVSNAGLLEVYHAQTPTDMFETDGGIPEPATASLLGIVSLAMLCRRRTFSRS</sequence>
<dbReference type="RefSeq" id="WP_148071634.1">
    <property type="nucleotide sequence ID" value="NZ_CP042913.1"/>
</dbReference>
<evidence type="ECO:0008006" key="4">
    <source>
        <dbReference type="Google" id="ProtNLM"/>
    </source>
</evidence>
<proteinExistence type="predicted"/>
<evidence type="ECO:0000313" key="2">
    <source>
        <dbReference type="EMBL" id="QEG32802.1"/>
    </source>
</evidence>
<feature type="chain" id="PRO_5022950844" description="PEP-CTERM protein-sorting domain-containing protein" evidence="1">
    <location>
        <begin position="25"/>
        <end position="289"/>
    </location>
</feature>
<keyword evidence="3" id="KW-1185">Reference proteome</keyword>
<name>A0A5B9Q5Y0_9BACT</name>
<dbReference type="KEGG" id="bgok:Pr1d_00620"/>
<reference evidence="2 3" key="1">
    <citation type="submission" date="2019-08" db="EMBL/GenBank/DDBJ databases">
        <title>Deep-cultivation of Planctomycetes and their phenomic and genomic characterization uncovers novel biology.</title>
        <authorList>
            <person name="Wiegand S."/>
            <person name="Jogler M."/>
            <person name="Boedeker C."/>
            <person name="Pinto D."/>
            <person name="Vollmers J."/>
            <person name="Rivas-Marin E."/>
            <person name="Kohn T."/>
            <person name="Peeters S.H."/>
            <person name="Heuer A."/>
            <person name="Rast P."/>
            <person name="Oberbeckmann S."/>
            <person name="Bunk B."/>
            <person name="Jeske O."/>
            <person name="Meyerdierks A."/>
            <person name="Storesund J.E."/>
            <person name="Kallscheuer N."/>
            <person name="Luecker S."/>
            <person name="Lage O.M."/>
            <person name="Pohl T."/>
            <person name="Merkel B.J."/>
            <person name="Hornburger P."/>
            <person name="Mueller R.-W."/>
            <person name="Bruemmer F."/>
            <person name="Labrenz M."/>
            <person name="Spormann A.M."/>
            <person name="Op den Camp H."/>
            <person name="Overmann J."/>
            <person name="Amann R."/>
            <person name="Jetten M.S.M."/>
            <person name="Mascher T."/>
            <person name="Medema M.H."/>
            <person name="Devos D.P."/>
            <person name="Kaster A.-K."/>
            <person name="Ovreas L."/>
            <person name="Rohde M."/>
            <person name="Galperin M.Y."/>
            <person name="Jogler C."/>
        </authorList>
    </citation>
    <scope>NUCLEOTIDE SEQUENCE [LARGE SCALE GENOMIC DNA]</scope>
    <source>
        <strain evidence="2 3">Pr1d</strain>
    </source>
</reference>
<evidence type="ECO:0000313" key="3">
    <source>
        <dbReference type="Proteomes" id="UP000323917"/>
    </source>
</evidence>
<dbReference type="EMBL" id="CP042913">
    <property type="protein sequence ID" value="QEG32802.1"/>
    <property type="molecule type" value="Genomic_DNA"/>
</dbReference>
<dbReference type="Proteomes" id="UP000323917">
    <property type="component" value="Chromosome"/>
</dbReference>
<evidence type="ECO:0000256" key="1">
    <source>
        <dbReference type="SAM" id="SignalP"/>
    </source>
</evidence>
<feature type="signal peptide" evidence="1">
    <location>
        <begin position="1"/>
        <end position="24"/>
    </location>
</feature>
<accession>A0A5B9Q5Y0</accession>
<dbReference type="AlphaFoldDB" id="A0A5B9Q5Y0"/>